<evidence type="ECO:0000256" key="2">
    <source>
        <dbReference type="SAM" id="Phobius"/>
    </source>
</evidence>
<feature type="compositionally biased region" description="Polar residues" evidence="1">
    <location>
        <begin position="16"/>
        <end position="26"/>
    </location>
</feature>
<feature type="compositionally biased region" description="Low complexity" evidence="1">
    <location>
        <begin position="732"/>
        <end position="746"/>
    </location>
</feature>
<dbReference type="OrthoDB" id="676522at2759"/>
<gene>
    <name evidence="4" type="primary">LOC104604213</name>
</gene>
<feature type="region of interest" description="Disordered" evidence="1">
    <location>
        <begin position="1"/>
        <end position="88"/>
    </location>
</feature>
<keyword evidence="3" id="KW-1185">Reference proteome</keyword>
<feature type="region of interest" description="Disordered" evidence="1">
    <location>
        <begin position="262"/>
        <end position="297"/>
    </location>
</feature>
<proteinExistence type="predicted"/>
<accession>A0A1U8AUC7</accession>
<protein>
    <submittedName>
        <fullName evidence="4">Uncharacterized protein LOC104604213</fullName>
    </submittedName>
</protein>
<dbReference type="FunCoup" id="A0A1U8AUC7">
    <property type="interactions" value="782"/>
</dbReference>
<dbReference type="KEGG" id="nnu:104604213"/>
<feature type="region of interest" description="Disordered" evidence="1">
    <location>
        <begin position="316"/>
        <end position="389"/>
    </location>
</feature>
<dbReference type="eggNOG" id="ENOG502QTA3">
    <property type="taxonomic scope" value="Eukaryota"/>
</dbReference>
<feature type="compositionally biased region" description="Low complexity" evidence="1">
    <location>
        <begin position="1"/>
        <end position="15"/>
    </location>
</feature>
<dbReference type="GeneID" id="104604213"/>
<evidence type="ECO:0000313" key="4">
    <source>
        <dbReference type="RefSeq" id="XP_010266774.1"/>
    </source>
</evidence>
<dbReference type="RefSeq" id="XP_010266774.1">
    <property type="nucleotide sequence ID" value="XM_010268472.2"/>
</dbReference>
<keyword evidence="2" id="KW-0472">Membrane</keyword>
<dbReference type="PANTHER" id="PTHR34775">
    <property type="entry name" value="TRANSMEMBRANE PROTEIN"/>
    <property type="match status" value="1"/>
</dbReference>
<feature type="compositionally biased region" description="Basic and acidic residues" evidence="1">
    <location>
        <begin position="316"/>
        <end position="325"/>
    </location>
</feature>
<feature type="compositionally biased region" description="Basic residues" evidence="1">
    <location>
        <begin position="809"/>
        <end position="820"/>
    </location>
</feature>
<dbReference type="OMA" id="FFGPHFA"/>
<evidence type="ECO:0000256" key="1">
    <source>
        <dbReference type="SAM" id="MobiDB-lite"/>
    </source>
</evidence>
<sequence length="820" mass="90793">MVISSNRSPSPISNRTNTNSRTQESSCGVRRSFGGNSFARPSIVPHQRSFNPATPANSPAATDFTRRNSGCREGLTSPRVSYEQKENEEDHNFKLVKARSPSVSKGSKNFMAPTISASFKVNPSPRKKVLTERNEAVRTSTLFSDGKSPLTCMDLSESTEETGTKSEAIFHSQVRLESKSKSETLCEPVIADSDCNLILTPLVSEPLKSTAKPQANSSSIPGNPPPTSTIRSLDFAAGEEIGVEPDDLLDSQEPLETQKFAAKPCLSSPDLAPLDVDPSLPPYDPKTNYLSPRPQFLHYRPNPRIEVYLKKEREMEQSEGKRLEDEFTSESCSDTENAEESQSIDSQKESDDSSSQMVPEEENEFQSCEPEIESTHNEKTITTNKISKNRSSARSKAAPLLLVLVIACLTFSVTDSPVLSPSIFKGQTFSKLDVPVTVSEFARAKFVEMTHDFRLWSVRSMSYLSNLISIPIEEEIGSIHFINLTSSDEELFIDGYQEAEFSYKGVDKQQDHTGAESVMEGEVEEVMKEEEQSRVEFETEENIAEDGQVVSEEQSQLIPHAPEDTPENTEKEEMECQNDVEVNMGIEENSSVLPQAPELKPETPKQEEFQSQNNIDILPTNIEPTINSLELDESSMGLETGDSTFPRSEYKFPVGNVLGISSVVLTLAAATAFLFLNRRKAPTPEVVPAKQLPMKKFISSSVSASSDHPPHGRSYSRNRPTEVEMVGESGPSEMSSSFQKSSSCSSSKRKQLEKANEAQSQERRLRRESLASSSDYSAGSLSYGSFTTYEKITNKHGHGDEEIVTPVRRSSRIRKQITSP</sequence>
<keyword evidence="2" id="KW-0812">Transmembrane</keyword>
<feature type="compositionally biased region" description="Low complexity" evidence="1">
    <location>
        <begin position="51"/>
        <end position="62"/>
    </location>
</feature>
<name>A0A1U8AUC7_NELNU</name>
<feature type="transmembrane region" description="Helical" evidence="2">
    <location>
        <begin position="657"/>
        <end position="676"/>
    </location>
</feature>
<feature type="compositionally biased region" description="Low complexity" evidence="1">
    <location>
        <begin position="770"/>
        <end position="785"/>
    </location>
</feature>
<dbReference type="Proteomes" id="UP000189703">
    <property type="component" value="Unplaced"/>
</dbReference>
<reference evidence="4" key="1">
    <citation type="submission" date="2025-08" db="UniProtKB">
        <authorList>
            <consortium name="RefSeq"/>
        </authorList>
    </citation>
    <scope>IDENTIFICATION</scope>
</reference>
<dbReference type="AlphaFoldDB" id="A0A1U8AUC7"/>
<feature type="compositionally biased region" description="Basic and acidic residues" evidence="1">
    <location>
        <begin position="750"/>
        <end position="769"/>
    </location>
</feature>
<dbReference type="PANTHER" id="PTHR34775:SF4">
    <property type="entry name" value="TRANSMEMBRANE PROTEIN"/>
    <property type="match status" value="1"/>
</dbReference>
<evidence type="ECO:0000313" key="3">
    <source>
        <dbReference type="Proteomes" id="UP000189703"/>
    </source>
</evidence>
<organism evidence="3 4">
    <name type="scientific">Nelumbo nucifera</name>
    <name type="common">Sacred lotus</name>
    <dbReference type="NCBI Taxonomy" id="4432"/>
    <lineage>
        <taxon>Eukaryota</taxon>
        <taxon>Viridiplantae</taxon>
        <taxon>Streptophyta</taxon>
        <taxon>Embryophyta</taxon>
        <taxon>Tracheophyta</taxon>
        <taxon>Spermatophyta</taxon>
        <taxon>Magnoliopsida</taxon>
        <taxon>Proteales</taxon>
        <taxon>Nelumbonaceae</taxon>
        <taxon>Nelumbo</taxon>
    </lineage>
</organism>
<keyword evidence="2" id="KW-1133">Transmembrane helix</keyword>
<feature type="region of interest" description="Disordered" evidence="1">
    <location>
        <begin position="699"/>
        <end position="820"/>
    </location>
</feature>